<reference evidence="2" key="1">
    <citation type="submission" date="2020-08" db="EMBL/GenBank/DDBJ databases">
        <title>Whole genome shotgun sequence of Polymorphospora rubra NBRC 101157.</title>
        <authorList>
            <person name="Komaki H."/>
            <person name="Tamura T."/>
        </authorList>
    </citation>
    <scope>NUCLEOTIDE SEQUENCE</scope>
    <source>
        <strain evidence="2">NBRC 101157</strain>
    </source>
</reference>
<dbReference type="Proteomes" id="UP000680866">
    <property type="component" value="Chromosome"/>
</dbReference>
<name>A0A810MSI9_9ACTN</name>
<sequence length="238" mass="25255">MYNTLLGVCAGIALLLVPRALGLATGRTLPRLARHTTTAPPPPLGARDGWTVTLGVLGVLITILAGAMTLTHPLAPARPHVDMLFGAPSFVLGVLLLAAAWYLGRPGNDDRLDLTRVRAALGPVSWVVAGLGLIMAWCTAAIVRFEAIGGAPKEEPITGLLNGHPWIENSFFALMYAAVAVGCFVFPVAVRGGGQRAWLALYWSWTLAGAVMALFSAMNFYTHTGMLLNDPAAPAYRW</sequence>
<dbReference type="Pfam" id="PF06168">
    <property type="entry name" value="DUF981"/>
    <property type="match status" value="1"/>
</dbReference>
<dbReference type="InterPro" id="IPR009324">
    <property type="entry name" value="DUF981"/>
</dbReference>
<dbReference type="KEGG" id="pry:Prubr_00100"/>
<dbReference type="EMBL" id="AP023359">
    <property type="protein sequence ID" value="BCJ62989.1"/>
    <property type="molecule type" value="Genomic_DNA"/>
</dbReference>
<feature type="transmembrane region" description="Helical" evidence="1">
    <location>
        <begin position="83"/>
        <end position="104"/>
    </location>
</feature>
<keyword evidence="1" id="KW-0812">Transmembrane</keyword>
<gene>
    <name evidence="2" type="ORF">Prubr_00100</name>
</gene>
<proteinExistence type="predicted"/>
<keyword evidence="1" id="KW-0472">Membrane</keyword>
<feature type="transmembrane region" description="Helical" evidence="1">
    <location>
        <begin position="50"/>
        <end position="71"/>
    </location>
</feature>
<evidence type="ECO:0000313" key="3">
    <source>
        <dbReference type="Proteomes" id="UP000680866"/>
    </source>
</evidence>
<feature type="transmembrane region" description="Helical" evidence="1">
    <location>
        <begin position="171"/>
        <end position="190"/>
    </location>
</feature>
<evidence type="ECO:0000256" key="1">
    <source>
        <dbReference type="SAM" id="Phobius"/>
    </source>
</evidence>
<feature type="transmembrane region" description="Helical" evidence="1">
    <location>
        <begin position="124"/>
        <end position="143"/>
    </location>
</feature>
<accession>A0A810MSI9</accession>
<organism evidence="2 3">
    <name type="scientific">Polymorphospora rubra</name>
    <dbReference type="NCBI Taxonomy" id="338584"/>
    <lineage>
        <taxon>Bacteria</taxon>
        <taxon>Bacillati</taxon>
        <taxon>Actinomycetota</taxon>
        <taxon>Actinomycetes</taxon>
        <taxon>Micromonosporales</taxon>
        <taxon>Micromonosporaceae</taxon>
        <taxon>Polymorphospora</taxon>
    </lineage>
</organism>
<keyword evidence="1" id="KW-1133">Transmembrane helix</keyword>
<dbReference type="AlphaFoldDB" id="A0A810MSI9"/>
<feature type="transmembrane region" description="Helical" evidence="1">
    <location>
        <begin position="202"/>
        <end position="221"/>
    </location>
</feature>
<protein>
    <submittedName>
        <fullName evidence="2">Uncharacterized protein</fullName>
    </submittedName>
</protein>
<evidence type="ECO:0000313" key="2">
    <source>
        <dbReference type="EMBL" id="BCJ62989.1"/>
    </source>
</evidence>
<keyword evidence="3" id="KW-1185">Reference proteome</keyword>